<accession>X0WCB6</accession>
<protein>
    <submittedName>
        <fullName evidence="1">Uncharacterized protein</fullName>
    </submittedName>
</protein>
<gene>
    <name evidence="1" type="ORF">S01H1_73064</name>
</gene>
<name>X0WCB6_9ZZZZ</name>
<dbReference type="EMBL" id="BARS01048795">
    <property type="protein sequence ID" value="GAG28290.1"/>
    <property type="molecule type" value="Genomic_DNA"/>
</dbReference>
<reference evidence="1" key="1">
    <citation type="journal article" date="2014" name="Front. Microbiol.">
        <title>High frequency of phylogenetically diverse reductive dehalogenase-homologous genes in deep subseafloor sedimentary metagenomes.</title>
        <authorList>
            <person name="Kawai M."/>
            <person name="Futagami T."/>
            <person name="Toyoda A."/>
            <person name="Takaki Y."/>
            <person name="Nishi S."/>
            <person name="Hori S."/>
            <person name="Arai W."/>
            <person name="Tsubouchi T."/>
            <person name="Morono Y."/>
            <person name="Uchiyama I."/>
            <person name="Ito T."/>
            <person name="Fujiyama A."/>
            <person name="Inagaki F."/>
            <person name="Takami H."/>
        </authorList>
    </citation>
    <scope>NUCLEOTIDE SEQUENCE</scope>
    <source>
        <strain evidence="1">Expedition CK06-06</strain>
    </source>
</reference>
<feature type="non-terminal residue" evidence="1">
    <location>
        <position position="215"/>
    </location>
</feature>
<sequence>MAVILNERAVIKRLIAVSGADKVYYEDLTVAAGTMTELTTTGEAIDTSDNLNMFEAFQKVFVVNGAKLYVADFVNTKITDADGFTNKPSRGDIVHQYHATDPAQMVVDYIDSTNTVMYGYVTAGTFRITVAIRTAAGDGAGDVIFPSPDAGLAKPRWYAWTPYDDDTDTYGSLPAKAYLGCLYRGRCVLSGNPNYPHQWYMSKIGDPWNWVYSST</sequence>
<evidence type="ECO:0000313" key="1">
    <source>
        <dbReference type="EMBL" id="GAG28290.1"/>
    </source>
</evidence>
<comment type="caution">
    <text evidence="1">The sequence shown here is derived from an EMBL/GenBank/DDBJ whole genome shotgun (WGS) entry which is preliminary data.</text>
</comment>
<dbReference type="AlphaFoldDB" id="X0WCB6"/>
<organism evidence="1">
    <name type="scientific">marine sediment metagenome</name>
    <dbReference type="NCBI Taxonomy" id="412755"/>
    <lineage>
        <taxon>unclassified sequences</taxon>
        <taxon>metagenomes</taxon>
        <taxon>ecological metagenomes</taxon>
    </lineage>
</organism>
<proteinExistence type="predicted"/>